<proteinExistence type="predicted"/>
<dbReference type="GO" id="GO:0016020">
    <property type="term" value="C:membrane"/>
    <property type="evidence" value="ECO:0007669"/>
    <property type="project" value="TreeGrafter"/>
</dbReference>
<dbReference type="InterPro" id="IPR029058">
    <property type="entry name" value="AB_hydrolase_fold"/>
</dbReference>
<evidence type="ECO:0000256" key="1">
    <source>
        <dbReference type="ARBA" id="ARBA00022801"/>
    </source>
</evidence>
<sequence>MEDHTAQINGITLHYRTVGKGEVLFLVSPGWGVGSVYLQRAFSFLAARCKLVFIDTRGSGLSGRPADARQMSTITMADDLEALRIHLEVAQISLFGHSNSGAIILRYAARYPGRVKRLVLVGSQLLGMSAASDTQRILSERSRDPQFAGAVRVVQTFFAGQENPASSDERLEAFVQQVLPLYLYNPEKYLALAQEQLSGPISSYAFNAQYAADRASSVDQTQSLSTITAKVIIMAGRHDFICPVSVSERLHAGIRDRRIVIFEASGHFPWLEEPGLFTEELERFLFN</sequence>
<reference evidence="3 4" key="1">
    <citation type="submission" date="2020-08" db="EMBL/GenBank/DDBJ databases">
        <title>Genomic Encyclopedia of Type Strains, Phase IV (KMG-V): Genome sequencing to study the core and pangenomes of soil and plant-associated prokaryotes.</title>
        <authorList>
            <person name="Whitman W."/>
        </authorList>
    </citation>
    <scope>NUCLEOTIDE SEQUENCE [LARGE SCALE GENOMIC DNA]</scope>
    <source>
        <strain evidence="3 4">M8UP14</strain>
    </source>
</reference>
<name>A0A7W7ZJJ5_9BACT</name>
<dbReference type="InterPro" id="IPR000073">
    <property type="entry name" value="AB_hydrolase_1"/>
</dbReference>
<dbReference type="EMBL" id="JACHIP010000028">
    <property type="protein sequence ID" value="MBB5061104.1"/>
    <property type="molecule type" value="Genomic_DNA"/>
</dbReference>
<dbReference type="InterPro" id="IPR050266">
    <property type="entry name" value="AB_hydrolase_sf"/>
</dbReference>
<feature type="domain" description="AB hydrolase-1" evidence="2">
    <location>
        <begin position="25"/>
        <end position="274"/>
    </location>
</feature>
<dbReference type="AlphaFoldDB" id="A0A7W7ZJJ5"/>
<keyword evidence="4" id="KW-1185">Reference proteome</keyword>
<dbReference type="GO" id="GO:0016787">
    <property type="term" value="F:hydrolase activity"/>
    <property type="evidence" value="ECO:0007669"/>
    <property type="project" value="UniProtKB-KW"/>
</dbReference>
<comment type="caution">
    <text evidence="3">The sequence shown here is derived from an EMBL/GenBank/DDBJ whole genome shotgun (WGS) entry which is preliminary data.</text>
</comment>
<evidence type="ECO:0000313" key="4">
    <source>
        <dbReference type="Proteomes" id="UP000540989"/>
    </source>
</evidence>
<evidence type="ECO:0000259" key="2">
    <source>
        <dbReference type="Pfam" id="PF00561"/>
    </source>
</evidence>
<dbReference type="Pfam" id="PF00561">
    <property type="entry name" value="Abhydrolase_1"/>
    <property type="match status" value="1"/>
</dbReference>
<dbReference type="PRINTS" id="PR00111">
    <property type="entry name" value="ABHYDROLASE"/>
</dbReference>
<accession>A0A7W7ZJJ5</accession>
<protein>
    <submittedName>
        <fullName evidence="3">Pimeloyl-ACP methyl ester carboxylesterase</fullName>
    </submittedName>
</protein>
<keyword evidence="1" id="KW-0378">Hydrolase</keyword>
<dbReference type="PANTHER" id="PTHR43798:SF31">
    <property type="entry name" value="AB HYDROLASE SUPERFAMILY PROTEIN YCLE"/>
    <property type="match status" value="1"/>
</dbReference>
<gene>
    <name evidence="3" type="ORF">HDF16_005840</name>
</gene>
<dbReference type="RefSeq" id="WP_184223805.1">
    <property type="nucleotide sequence ID" value="NZ_JACHIP010000028.1"/>
</dbReference>
<evidence type="ECO:0000313" key="3">
    <source>
        <dbReference type="EMBL" id="MBB5061104.1"/>
    </source>
</evidence>
<dbReference type="SUPFAM" id="SSF53474">
    <property type="entry name" value="alpha/beta-Hydrolases"/>
    <property type="match status" value="1"/>
</dbReference>
<organism evidence="3 4">
    <name type="scientific">Granulicella aggregans</name>
    <dbReference type="NCBI Taxonomy" id="474949"/>
    <lineage>
        <taxon>Bacteria</taxon>
        <taxon>Pseudomonadati</taxon>
        <taxon>Acidobacteriota</taxon>
        <taxon>Terriglobia</taxon>
        <taxon>Terriglobales</taxon>
        <taxon>Acidobacteriaceae</taxon>
        <taxon>Granulicella</taxon>
    </lineage>
</organism>
<dbReference type="Gene3D" id="3.40.50.1820">
    <property type="entry name" value="alpha/beta hydrolase"/>
    <property type="match status" value="1"/>
</dbReference>
<dbReference type="PANTHER" id="PTHR43798">
    <property type="entry name" value="MONOACYLGLYCEROL LIPASE"/>
    <property type="match status" value="1"/>
</dbReference>
<dbReference type="Proteomes" id="UP000540989">
    <property type="component" value="Unassembled WGS sequence"/>
</dbReference>